<reference evidence="1 2" key="1">
    <citation type="submission" date="2018-09" db="EMBL/GenBank/DDBJ databases">
        <title>Nocardia yunnanensis sp. nov., an actinomycete isolated from a soil sample.</title>
        <authorList>
            <person name="Zhang J."/>
        </authorList>
    </citation>
    <scope>NUCLEOTIDE SEQUENCE [LARGE SCALE GENOMIC DNA]</scope>
    <source>
        <strain evidence="1 2">CFHS0054</strain>
    </source>
</reference>
<sequence>MRDGSREDSPQARRRRPIAEAFDAARYDLLKRAETLVRLAADDRFDRNANQLAQRYRFDLIQARDAIQAVLDHLPDPTTESREG</sequence>
<dbReference type="KEGG" id="nyu:D7D52_34055"/>
<dbReference type="Proteomes" id="UP000267164">
    <property type="component" value="Chromosome"/>
</dbReference>
<accession>A0A386ZKA9</accession>
<dbReference type="OrthoDB" id="3358527at2"/>
<organism evidence="1 2">
    <name type="scientific">Nocardia yunnanensis</name>
    <dbReference type="NCBI Taxonomy" id="2382165"/>
    <lineage>
        <taxon>Bacteria</taxon>
        <taxon>Bacillati</taxon>
        <taxon>Actinomycetota</taxon>
        <taxon>Actinomycetes</taxon>
        <taxon>Mycobacteriales</taxon>
        <taxon>Nocardiaceae</taxon>
        <taxon>Nocardia</taxon>
    </lineage>
</organism>
<protein>
    <submittedName>
        <fullName evidence="1">Uncharacterized protein</fullName>
    </submittedName>
</protein>
<evidence type="ECO:0000313" key="2">
    <source>
        <dbReference type="Proteomes" id="UP000267164"/>
    </source>
</evidence>
<gene>
    <name evidence="1" type="ORF">D7D52_34055</name>
</gene>
<evidence type="ECO:0000313" key="1">
    <source>
        <dbReference type="EMBL" id="AYF78011.1"/>
    </source>
</evidence>
<name>A0A386ZKA9_9NOCA</name>
<dbReference type="AlphaFoldDB" id="A0A386ZKA9"/>
<proteinExistence type="predicted"/>
<keyword evidence="2" id="KW-1185">Reference proteome</keyword>
<dbReference type="EMBL" id="CP032568">
    <property type="protein sequence ID" value="AYF78011.1"/>
    <property type="molecule type" value="Genomic_DNA"/>
</dbReference>